<name>A0A5C3NZ19_9APHY</name>
<dbReference type="AlphaFoldDB" id="A0A5C3NZ19"/>
<evidence type="ECO:0000259" key="1">
    <source>
        <dbReference type="Pfam" id="PF14372"/>
    </source>
</evidence>
<evidence type="ECO:0000313" key="2">
    <source>
        <dbReference type="EMBL" id="TFK81777.1"/>
    </source>
</evidence>
<organism evidence="2 3">
    <name type="scientific">Polyporus arcularius HHB13444</name>
    <dbReference type="NCBI Taxonomy" id="1314778"/>
    <lineage>
        <taxon>Eukaryota</taxon>
        <taxon>Fungi</taxon>
        <taxon>Dikarya</taxon>
        <taxon>Basidiomycota</taxon>
        <taxon>Agaricomycotina</taxon>
        <taxon>Agaricomycetes</taxon>
        <taxon>Polyporales</taxon>
        <taxon>Polyporaceae</taxon>
        <taxon>Polyporus</taxon>
    </lineage>
</organism>
<dbReference type="GO" id="GO:0003677">
    <property type="term" value="F:DNA binding"/>
    <property type="evidence" value="ECO:0007669"/>
    <property type="project" value="InterPro"/>
</dbReference>
<keyword evidence="3" id="KW-1185">Reference proteome</keyword>
<gene>
    <name evidence="2" type="ORF">K466DRAFT_464102</name>
</gene>
<sequence length="119" mass="13963">LRQYELTVKEWEIVRQLREVLKIFKDATLFFSRSGTPSLATVIPAIDHIDQVLTTASLSHHQYDLAVRMACKLAKVLLNKYYSLTDSSNTYRIAIILHPRHKLSYFKKLRWTDAWQRTA</sequence>
<dbReference type="Pfam" id="PF14372">
    <property type="entry name" value="hAT-like_RNase-H"/>
    <property type="match status" value="1"/>
</dbReference>
<dbReference type="EMBL" id="ML211560">
    <property type="protein sequence ID" value="TFK81777.1"/>
    <property type="molecule type" value="Genomic_DNA"/>
</dbReference>
<dbReference type="InParanoid" id="A0A5C3NZ19"/>
<feature type="non-terminal residue" evidence="2">
    <location>
        <position position="1"/>
    </location>
</feature>
<dbReference type="SUPFAM" id="SSF53098">
    <property type="entry name" value="Ribonuclease H-like"/>
    <property type="match status" value="1"/>
</dbReference>
<feature type="domain" description="hAT-like transposase RNase-H fold" evidence="1">
    <location>
        <begin position="33"/>
        <end position="107"/>
    </location>
</feature>
<reference evidence="2 3" key="1">
    <citation type="journal article" date="2019" name="Nat. Ecol. Evol.">
        <title>Megaphylogeny resolves global patterns of mushroom evolution.</title>
        <authorList>
            <person name="Varga T."/>
            <person name="Krizsan K."/>
            <person name="Foldi C."/>
            <person name="Dima B."/>
            <person name="Sanchez-Garcia M."/>
            <person name="Sanchez-Ramirez S."/>
            <person name="Szollosi G.J."/>
            <person name="Szarkandi J.G."/>
            <person name="Papp V."/>
            <person name="Albert L."/>
            <person name="Andreopoulos W."/>
            <person name="Angelini C."/>
            <person name="Antonin V."/>
            <person name="Barry K.W."/>
            <person name="Bougher N.L."/>
            <person name="Buchanan P."/>
            <person name="Buyck B."/>
            <person name="Bense V."/>
            <person name="Catcheside P."/>
            <person name="Chovatia M."/>
            <person name="Cooper J."/>
            <person name="Damon W."/>
            <person name="Desjardin D."/>
            <person name="Finy P."/>
            <person name="Geml J."/>
            <person name="Haridas S."/>
            <person name="Hughes K."/>
            <person name="Justo A."/>
            <person name="Karasinski D."/>
            <person name="Kautmanova I."/>
            <person name="Kiss B."/>
            <person name="Kocsube S."/>
            <person name="Kotiranta H."/>
            <person name="LaButti K.M."/>
            <person name="Lechner B.E."/>
            <person name="Liimatainen K."/>
            <person name="Lipzen A."/>
            <person name="Lukacs Z."/>
            <person name="Mihaltcheva S."/>
            <person name="Morgado L.N."/>
            <person name="Niskanen T."/>
            <person name="Noordeloos M.E."/>
            <person name="Ohm R.A."/>
            <person name="Ortiz-Santana B."/>
            <person name="Ovrebo C."/>
            <person name="Racz N."/>
            <person name="Riley R."/>
            <person name="Savchenko A."/>
            <person name="Shiryaev A."/>
            <person name="Soop K."/>
            <person name="Spirin V."/>
            <person name="Szebenyi C."/>
            <person name="Tomsovsky M."/>
            <person name="Tulloss R.E."/>
            <person name="Uehling J."/>
            <person name="Grigoriev I.V."/>
            <person name="Vagvolgyi C."/>
            <person name="Papp T."/>
            <person name="Martin F.M."/>
            <person name="Miettinen O."/>
            <person name="Hibbett D.S."/>
            <person name="Nagy L.G."/>
        </authorList>
    </citation>
    <scope>NUCLEOTIDE SEQUENCE [LARGE SCALE GENOMIC DNA]</scope>
    <source>
        <strain evidence="2 3">HHB13444</strain>
    </source>
</reference>
<dbReference type="InterPro" id="IPR025525">
    <property type="entry name" value="hAT-like_transposase_RNase-H"/>
</dbReference>
<dbReference type="Proteomes" id="UP000308197">
    <property type="component" value="Unassembled WGS sequence"/>
</dbReference>
<proteinExistence type="predicted"/>
<protein>
    <recommendedName>
        <fullName evidence="1">hAT-like transposase RNase-H fold domain-containing protein</fullName>
    </recommendedName>
</protein>
<feature type="non-terminal residue" evidence="2">
    <location>
        <position position="119"/>
    </location>
</feature>
<evidence type="ECO:0000313" key="3">
    <source>
        <dbReference type="Proteomes" id="UP000308197"/>
    </source>
</evidence>
<accession>A0A5C3NZ19</accession>
<dbReference type="InterPro" id="IPR012337">
    <property type="entry name" value="RNaseH-like_sf"/>
</dbReference>